<sequence>MMRPGLMVKLSLLLALIGVLASGSTGYYAYRANRTMLAGEAGRNLLTATELLGRRFSVSIDDMAADVLVLATMPSSALIAQSADDLKTSADRARLAQVFSSFMLHHPVYLQARLIARDRFGLERIRFDRDGHGIVEVQNENLQEKGQFAYVFDTLALAPGHVYIGPITINREHGAHYAEGRPILRLAAPVATPAGSVVGVVVLDVDLAVLLKLLRTDLPPDYEVYLANEWGDFLVHPDASQAFGFDKGRRVFMQDSFAATKPLFERTANSVLINGLTNPKQAHDAVLAFVKRLFGASAGNRFIVLGLSKPLSDVLAGANLLGDQIVRMILFSSLTALLLAILFARALTRPLQILTHAATHFFADNATEALPLKRTDEIGMLARCFDHMRREIKSQVDALRDKQHQLAHLANHDVLTSLPNRMLFMQKLDAAVHNATANGERLALLFVDLDRFKQINDQFGHSFGDTVLVAVADRLQQVLSKGQTVARLGGDEFVVLVEGAYSSASAADLAAGIVRALESDLPVSGRQVVVGASVGISEFPHDGISARDLLLNADTAMYVAKSKGRGFWQRYGDLPDEQRVKSAYANAVANEN</sequence>
<evidence type="ECO:0000313" key="2">
    <source>
        <dbReference type="Proteomes" id="UP001055013"/>
    </source>
</evidence>
<name>A0ACB5QRS3_9BURK</name>
<organism evidence="1 2">
    <name type="scientific">Caballeronia novacaledonica</name>
    <dbReference type="NCBI Taxonomy" id="1544861"/>
    <lineage>
        <taxon>Bacteria</taxon>
        <taxon>Pseudomonadati</taxon>
        <taxon>Pseudomonadota</taxon>
        <taxon>Betaproteobacteria</taxon>
        <taxon>Burkholderiales</taxon>
        <taxon>Burkholderiaceae</taxon>
        <taxon>Caballeronia</taxon>
    </lineage>
</organism>
<reference evidence="1" key="1">
    <citation type="submission" date="2021-09" db="EMBL/GenBank/DDBJ databases">
        <title>Isolation and characterization of 3-chlorobenzoate degrading bacteria from soils in Shizuoka.</title>
        <authorList>
            <person name="Ifat A."/>
            <person name="Ogawa N."/>
            <person name="Kimbara K."/>
            <person name="Moriuchi R."/>
            <person name="Dohra H."/>
            <person name="Shintani M."/>
        </authorList>
    </citation>
    <scope>NUCLEOTIDE SEQUENCE</scope>
    <source>
        <strain evidence="1">19CS2-2</strain>
    </source>
</reference>
<accession>A0ACB5QRS3</accession>
<dbReference type="Proteomes" id="UP001055013">
    <property type="component" value="Unassembled WGS sequence"/>
</dbReference>
<proteinExistence type="predicted"/>
<protein>
    <submittedName>
        <fullName evidence="1">Diguanylate cyclase</fullName>
    </submittedName>
</protein>
<dbReference type="EMBL" id="BPUR01000006">
    <property type="protein sequence ID" value="GJH17636.1"/>
    <property type="molecule type" value="Genomic_DNA"/>
</dbReference>
<evidence type="ECO:0000313" key="1">
    <source>
        <dbReference type="EMBL" id="GJH17636.1"/>
    </source>
</evidence>
<comment type="caution">
    <text evidence="1">The sequence shown here is derived from an EMBL/GenBank/DDBJ whole genome shotgun (WGS) entry which is preliminary data.</text>
</comment>
<keyword evidence="2" id="KW-1185">Reference proteome</keyword>
<gene>
    <name evidence="1" type="ORF">CBA19CS22_13860</name>
</gene>